<dbReference type="PROSITE" id="PS51186">
    <property type="entry name" value="GNAT"/>
    <property type="match status" value="1"/>
</dbReference>
<dbReference type="CDD" id="cd04301">
    <property type="entry name" value="NAT_SF"/>
    <property type="match status" value="1"/>
</dbReference>
<reference evidence="2 4" key="1">
    <citation type="submission" date="2017-11" db="EMBL/GenBank/DDBJ databases">
        <title>Comparitive Functional Genomics of Dry Heat Resistant strains isolated from the Viking Spacecraft.</title>
        <authorList>
            <person name="Seuylemezian A."/>
            <person name="Cooper K."/>
            <person name="Vaishampayan P."/>
        </authorList>
    </citation>
    <scope>NUCLEOTIDE SEQUENCE [LARGE SCALE GENOMIC DNA]</scope>
    <source>
        <strain evidence="2 4">M4.6</strain>
    </source>
</reference>
<accession>A0A2N5GFH1</accession>
<dbReference type="Pfam" id="PF00583">
    <property type="entry name" value="Acetyltransf_1"/>
    <property type="match status" value="1"/>
</dbReference>
<gene>
    <name evidence="2" type="ORF">CU635_23050</name>
    <name evidence="3" type="ORF">CVD25_22750</name>
</gene>
<dbReference type="InterPro" id="IPR016181">
    <property type="entry name" value="Acyl_CoA_acyltransferase"/>
</dbReference>
<dbReference type="RefSeq" id="WP_101579666.1">
    <property type="nucleotide sequence ID" value="NZ_PGVA01000102.1"/>
</dbReference>
<dbReference type="Proteomes" id="UP000235114">
    <property type="component" value="Unassembled WGS sequence"/>
</dbReference>
<proteinExistence type="predicted"/>
<comment type="caution">
    <text evidence="2">The sequence shown here is derived from an EMBL/GenBank/DDBJ whole genome shotgun (WGS) entry which is preliminary data.</text>
</comment>
<dbReference type="OrthoDB" id="5292888at2"/>
<keyword evidence="5" id="KW-1185">Reference proteome</keyword>
<keyword evidence="2" id="KW-0808">Transferase</keyword>
<dbReference type="AlphaFoldDB" id="A0A2N5GFH1"/>
<organism evidence="2 4">
    <name type="scientific">Bacillus canaveralius</name>
    <dbReference type="NCBI Taxonomy" id="1403243"/>
    <lineage>
        <taxon>Bacteria</taxon>
        <taxon>Bacillati</taxon>
        <taxon>Bacillota</taxon>
        <taxon>Bacilli</taxon>
        <taxon>Bacillales</taxon>
        <taxon>Bacillaceae</taxon>
        <taxon>Bacillus</taxon>
    </lineage>
</organism>
<dbReference type="Gene3D" id="3.40.630.30">
    <property type="match status" value="1"/>
</dbReference>
<evidence type="ECO:0000313" key="4">
    <source>
        <dbReference type="Proteomes" id="UP000234951"/>
    </source>
</evidence>
<feature type="domain" description="N-acetyltransferase" evidence="1">
    <location>
        <begin position="1"/>
        <end position="171"/>
    </location>
</feature>
<evidence type="ECO:0000313" key="2">
    <source>
        <dbReference type="EMBL" id="PLR79481.1"/>
    </source>
</evidence>
<protein>
    <submittedName>
        <fullName evidence="2">GNAT family N-acetyltransferase</fullName>
    </submittedName>
</protein>
<evidence type="ECO:0000259" key="1">
    <source>
        <dbReference type="PROSITE" id="PS51186"/>
    </source>
</evidence>
<dbReference type="EMBL" id="PGVD01000106">
    <property type="protein sequence ID" value="PLR88305.1"/>
    <property type="molecule type" value="Genomic_DNA"/>
</dbReference>
<evidence type="ECO:0000313" key="3">
    <source>
        <dbReference type="EMBL" id="PLR88305.1"/>
    </source>
</evidence>
<name>A0A2N5GFH1_9BACI</name>
<evidence type="ECO:0000313" key="5">
    <source>
        <dbReference type="Proteomes" id="UP000235114"/>
    </source>
</evidence>
<dbReference type="GO" id="GO:0016747">
    <property type="term" value="F:acyltransferase activity, transferring groups other than amino-acyl groups"/>
    <property type="evidence" value="ECO:0007669"/>
    <property type="project" value="InterPro"/>
</dbReference>
<reference evidence="3 5" key="2">
    <citation type="submission" date="2017-12" db="EMBL/GenBank/DDBJ databases">
        <title>Comparative Functional Genomics of Dry Heat Resistant strains isolated from the Viking Spacecraft.</title>
        <authorList>
            <person name="Seuylemezian A."/>
            <person name="Cooper K."/>
            <person name="Vaishampayan P."/>
        </authorList>
    </citation>
    <scope>NUCLEOTIDE SEQUENCE [LARGE SCALE GENOMIC DNA]</scope>
    <source>
        <strain evidence="3 5">ATCC 29669</strain>
    </source>
</reference>
<dbReference type="InterPro" id="IPR000182">
    <property type="entry name" value="GNAT_dom"/>
</dbReference>
<sequence>MIIREAMEKDAAGIAEVHVKSWRQTYQGIVSQQFLDELSEDERLKIWRQILSSPQPGAAVFVAEEKGKIIGFASFGKERTGELDADSELYAIYLLNEYKGNKVGTKLFKRGAEALLANGFSSVVVWVLNDNPSRLFYESFKPIKLTEQMIDIGGKEYKETAYHWDDIKNLLKNNSSGD</sequence>
<dbReference type="SUPFAM" id="SSF55729">
    <property type="entry name" value="Acyl-CoA N-acyltransferases (Nat)"/>
    <property type="match status" value="1"/>
</dbReference>
<dbReference type="EMBL" id="PGVA01000102">
    <property type="protein sequence ID" value="PLR79481.1"/>
    <property type="molecule type" value="Genomic_DNA"/>
</dbReference>
<dbReference type="Proteomes" id="UP000234951">
    <property type="component" value="Unassembled WGS sequence"/>
</dbReference>